<keyword evidence="3" id="KW-0472">Membrane</keyword>
<feature type="transmembrane region" description="Helical" evidence="3">
    <location>
        <begin position="7"/>
        <end position="26"/>
    </location>
</feature>
<dbReference type="NCBIfam" id="TIGR03752">
    <property type="entry name" value="conj_TIGR03752"/>
    <property type="match status" value="1"/>
</dbReference>
<reference evidence="5" key="1">
    <citation type="submission" date="2017-04" db="EMBL/GenBank/DDBJ databases">
        <authorList>
            <person name="Varghese N."/>
            <person name="Submissions S."/>
        </authorList>
    </citation>
    <scope>NUCLEOTIDE SEQUENCE [LARGE SCALE GENOMIC DNA]</scope>
    <source>
        <strain evidence="5">DSM 23072</strain>
    </source>
</reference>
<proteinExistence type="predicted"/>
<name>A0A1W1UVW4_9PAST</name>
<dbReference type="STRING" id="1122938.SAMN05660772_02442"/>
<dbReference type="EMBL" id="FWWV01000018">
    <property type="protein sequence ID" value="SMB85190.1"/>
    <property type="molecule type" value="Genomic_DNA"/>
</dbReference>
<protein>
    <submittedName>
        <fullName evidence="4">Integrating conjugative element protein, PFL_4705 family</fullName>
    </submittedName>
</protein>
<feature type="compositionally biased region" description="Polar residues" evidence="2">
    <location>
        <begin position="210"/>
        <end position="220"/>
    </location>
</feature>
<evidence type="ECO:0000256" key="3">
    <source>
        <dbReference type="SAM" id="Phobius"/>
    </source>
</evidence>
<feature type="compositionally biased region" description="Polar residues" evidence="2">
    <location>
        <begin position="140"/>
        <end position="153"/>
    </location>
</feature>
<organism evidence="4 5">
    <name type="scientific">Pasteurella testudinis DSM 23072</name>
    <dbReference type="NCBI Taxonomy" id="1122938"/>
    <lineage>
        <taxon>Bacteria</taxon>
        <taxon>Pseudomonadati</taxon>
        <taxon>Pseudomonadota</taxon>
        <taxon>Gammaproteobacteria</taxon>
        <taxon>Pasteurellales</taxon>
        <taxon>Pasteurellaceae</taxon>
        <taxon>Pasteurella</taxon>
    </lineage>
</organism>
<feature type="region of interest" description="Disordered" evidence="2">
    <location>
        <begin position="204"/>
        <end position="228"/>
    </location>
</feature>
<dbReference type="InterPro" id="IPR021207">
    <property type="entry name" value="Integr_conj_element_PFL4705"/>
</dbReference>
<keyword evidence="3" id="KW-0812">Transmembrane</keyword>
<evidence type="ECO:0000256" key="1">
    <source>
        <dbReference type="SAM" id="Coils"/>
    </source>
</evidence>
<accession>A0A1W1UVW4</accession>
<keyword evidence="5" id="KW-1185">Reference proteome</keyword>
<evidence type="ECO:0000313" key="5">
    <source>
        <dbReference type="Proteomes" id="UP000192408"/>
    </source>
</evidence>
<keyword evidence="1" id="KW-0175">Coiled coil</keyword>
<keyword evidence="3" id="KW-1133">Transmembrane helix</keyword>
<evidence type="ECO:0000313" key="4">
    <source>
        <dbReference type="EMBL" id="SMB85190.1"/>
    </source>
</evidence>
<dbReference type="RefSeq" id="WP_084257111.1">
    <property type="nucleotide sequence ID" value="NZ_FWWV01000018.1"/>
</dbReference>
<dbReference type="AlphaFoldDB" id="A0A1W1UVW4"/>
<gene>
    <name evidence="4" type="ORF">SAMN05660772_02442</name>
</gene>
<feature type="region of interest" description="Disordered" evidence="2">
    <location>
        <begin position="140"/>
        <end position="190"/>
    </location>
</feature>
<dbReference type="Proteomes" id="UP000192408">
    <property type="component" value="Unassembled WGS sequence"/>
</dbReference>
<feature type="coiled-coil region" evidence="1">
    <location>
        <begin position="75"/>
        <end position="109"/>
    </location>
</feature>
<sequence>MKTNKMLIIITASVFLVVGMMLFVLFSGNSSSTESNKTQDVLDLSLNDLTPEELRSMGIEGDTAQDTVRTLIGTVKSNQKRVEQVISQNEKLSRENQQLRNQDSNVEYRVSEAVRIETQDLLTQVDQLKKQVIDLSQTASTPLPSISGTQTGGSDMPVGLGLDGEHLPGTTPSQGMRWVEPDDQIGLDSNGKRILDSALPTKVGFPSDFKSGQSTSQRNTQDSKDDNLVNDVNRVIGKITKPFYTVPENSTLLGSVAMTALIGRVPIDNNVTDPYPFKILIGRENLIANGIELPDIEGAIASGTATGDWTLSCVRGEIKSLTFVFSDGRIVTSSQTSNSGSNSGNKIGWLSDDHGLPCIPGDRKTNAPEYLGTNFLLAGASAAAQGFSQAQTTTVVDGSSVVGAVTGDQGKFILGQALGSGLKETSDWFRARYGQMFDAVYVPPGHPVAIHIERAIEIDYNALGRKVKYNQPHTTRELD</sequence>
<evidence type="ECO:0000256" key="2">
    <source>
        <dbReference type="SAM" id="MobiDB-lite"/>
    </source>
</evidence>